<reference evidence="2" key="1">
    <citation type="submission" date="2022-07" db="EMBL/GenBank/DDBJ databases">
        <title>Phylogenomic reconstructions and comparative analyses of Kickxellomycotina fungi.</title>
        <authorList>
            <person name="Reynolds N.K."/>
            <person name="Stajich J.E."/>
            <person name="Barry K."/>
            <person name="Grigoriev I.V."/>
            <person name="Crous P."/>
            <person name="Smith M.E."/>
        </authorList>
    </citation>
    <scope>NUCLEOTIDE SEQUENCE</scope>
    <source>
        <strain evidence="2">NBRC 105414</strain>
    </source>
</reference>
<organism evidence="2 3">
    <name type="scientific">Coemansia javaensis</name>
    <dbReference type="NCBI Taxonomy" id="2761396"/>
    <lineage>
        <taxon>Eukaryota</taxon>
        <taxon>Fungi</taxon>
        <taxon>Fungi incertae sedis</taxon>
        <taxon>Zoopagomycota</taxon>
        <taxon>Kickxellomycotina</taxon>
        <taxon>Kickxellomycetes</taxon>
        <taxon>Kickxellales</taxon>
        <taxon>Kickxellaceae</taxon>
        <taxon>Coemansia</taxon>
    </lineage>
</organism>
<dbReference type="Proteomes" id="UP001140217">
    <property type="component" value="Unassembled WGS sequence"/>
</dbReference>
<dbReference type="EMBL" id="JANBUL010000371">
    <property type="protein sequence ID" value="KAJ2776335.1"/>
    <property type="molecule type" value="Genomic_DNA"/>
</dbReference>
<proteinExistence type="predicted"/>
<protein>
    <submittedName>
        <fullName evidence="2">Uncharacterized protein</fullName>
    </submittedName>
</protein>
<dbReference type="AlphaFoldDB" id="A0A9W8H7P1"/>
<accession>A0A9W8H7P1</accession>
<evidence type="ECO:0000256" key="1">
    <source>
        <dbReference type="SAM" id="MobiDB-lite"/>
    </source>
</evidence>
<feature type="region of interest" description="Disordered" evidence="1">
    <location>
        <begin position="16"/>
        <end position="41"/>
    </location>
</feature>
<name>A0A9W8H7P1_9FUNG</name>
<gene>
    <name evidence="2" type="ORF">H4R18_005720</name>
</gene>
<comment type="caution">
    <text evidence="2">The sequence shown here is derived from an EMBL/GenBank/DDBJ whole genome shotgun (WGS) entry which is preliminary data.</text>
</comment>
<sequence>MILSVRALAAVSRRASMHSAWRRGLATQPARDTAGSAYEPPAHTQSYLKGLLAEDDADAPWHQAPVEMVSREVQAHAPLVHESWQ</sequence>
<keyword evidence="3" id="KW-1185">Reference proteome</keyword>
<evidence type="ECO:0000313" key="3">
    <source>
        <dbReference type="Proteomes" id="UP001140217"/>
    </source>
</evidence>
<evidence type="ECO:0000313" key="2">
    <source>
        <dbReference type="EMBL" id="KAJ2776335.1"/>
    </source>
</evidence>
<dbReference type="OrthoDB" id="5545225at2759"/>